<feature type="compositionally biased region" description="Low complexity" evidence="6">
    <location>
        <begin position="280"/>
        <end position="294"/>
    </location>
</feature>
<comment type="caution">
    <text evidence="8">The sequence shown here is derived from an EMBL/GenBank/DDBJ whole genome shotgun (WGS) entry which is preliminary data.</text>
</comment>
<reference evidence="8 9" key="1">
    <citation type="submission" date="2019-12" db="EMBL/GenBank/DDBJ databases">
        <authorList>
            <person name="Alioto T."/>
            <person name="Alioto T."/>
            <person name="Gomez Garrido J."/>
        </authorList>
    </citation>
    <scope>NUCLEOTIDE SEQUENCE [LARGE SCALE GENOMIC DNA]</scope>
</reference>
<feature type="compositionally biased region" description="Basic and acidic residues" evidence="6">
    <location>
        <begin position="309"/>
        <end position="318"/>
    </location>
</feature>
<comment type="similarity">
    <text evidence="1">Belongs to the cyclin family. Cyclin D subfamily.</text>
</comment>
<evidence type="ECO:0000256" key="2">
    <source>
        <dbReference type="ARBA" id="ARBA00022618"/>
    </source>
</evidence>
<feature type="region of interest" description="Disordered" evidence="6">
    <location>
        <begin position="278"/>
        <end position="318"/>
    </location>
</feature>
<accession>A0A8S0PUG3</accession>
<dbReference type="OrthoDB" id="306099at2759"/>
<dbReference type="InterPro" id="IPR006671">
    <property type="entry name" value="Cyclin_N"/>
</dbReference>
<dbReference type="CDD" id="cd20543">
    <property type="entry name" value="CYCLIN_AtCycD-like_rpt1"/>
    <property type="match status" value="1"/>
</dbReference>
<evidence type="ECO:0000259" key="7">
    <source>
        <dbReference type="SMART" id="SM00385"/>
    </source>
</evidence>
<feature type="domain" description="Cyclin-like" evidence="7">
    <location>
        <begin position="75"/>
        <end position="161"/>
    </location>
</feature>
<dbReference type="Proteomes" id="UP000594638">
    <property type="component" value="Unassembled WGS sequence"/>
</dbReference>
<dbReference type="AlphaFoldDB" id="A0A8S0PUG3"/>
<evidence type="ECO:0000256" key="4">
    <source>
        <dbReference type="ARBA" id="ARBA00023306"/>
    </source>
</evidence>
<evidence type="ECO:0000313" key="9">
    <source>
        <dbReference type="Proteomes" id="UP000594638"/>
    </source>
</evidence>
<dbReference type="PANTHER" id="PTHR10177">
    <property type="entry name" value="CYCLINS"/>
    <property type="match status" value="1"/>
</dbReference>
<sequence length="318" mass="36096">MEKSHHFSLSDLLCGEDDSCLNERGIKDLGSVSEFDDEYIKLLIQKESIFQSDGNGFSIESEGDWLKCARLDAIRWILETRAFFGFQFDTAYLSIIYLDIFLSRRSIDDPKLWAIRLLSVACLSVAAKMEECIVPALSEYHVDEFNFERNAIKKMELLVLSTLKWKMSLITPFAYLDYFSAKFSGELRCDELLKRAVELIIDVIKEVNVGEYRPSIIAATAVLASHDYALMEKDVEIKTNVIPSWESLEKEDLFSCYNLLRKCKFAKSNTPNSVILPNLSSSQSSSDHASENSSITSTVGVKRRLSYPDGDRCCPPRP</sequence>
<keyword evidence="3 5" id="KW-0195">Cyclin</keyword>
<dbReference type="InterPro" id="IPR036915">
    <property type="entry name" value="Cyclin-like_sf"/>
</dbReference>
<dbReference type="InterPro" id="IPR039361">
    <property type="entry name" value="Cyclin"/>
</dbReference>
<dbReference type="SMART" id="SM00385">
    <property type="entry name" value="CYCLIN"/>
    <property type="match status" value="1"/>
</dbReference>
<dbReference type="Gramene" id="OE9A041385T1">
    <property type="protein sequence ID" value="OE9A041385C1"/>
    <property type="gene ID" value="OE9A041385"/>
</dbReference>
<dbReference type="SUPFAM" id="SSF47954">
    <property type="entry name" value="Cyclin-like"/>
    <property type="match status" value="2"/>
</dbReference>
<evidence type="ECO:0000256" key="5">
    <source>
        <dbReference type="RuleBase" id="RU000383"/>
    </source>
</evidence>
<evidence type="ECO:0000256" key="3">
    <source>
        <dbReference type="ARBA" id="ARBA00023127"/>
    </source>
</evidence>
<dbReference type="InterPro" id="IPR004367">
    <property type="entry name" value="Cyclin_C-dom"/>
</dbReference>
<dbReference type="Gene3D" id="1.10.472.10">
    <property type="entry name" value="Cyclin-like"/>
    <property type="match status" value="2"/>
</dbReference>
<protein>
    <submittedName>
        <fullName evidence="8">Cyclin-D5-1-like</fullName>
    </submittedName>
</protein>
<evidence type="ECO:0000313" key="8">
    <source>
        <dbReference type="EMBL" id="CAA2958484.1"/>
    </source>
</evidence>
<evidence type="ECO:0000256" key="1">
    <source>
        <dbReference type="ARBA" id="ARBA00009065"/>
    </source>
</evidence>
<dbReference type="InterPro" id="IPR013763">
    <property type="entry name" value="Cyclin-like_dom"/>
</dbReference>
<dbReference type="Pfam" id="PF02984">
    <property type="entry name" value="Cyclin_C"/>
    <property type="match status" value="1"/>
</dbReference>
<evidence type="ECO:0000256" key="6">
    <source>
        <dbReference type="SAM" id="MobiDB-lite"/>
    </source>
</evidence>
<name>A0A8S0PUG3_OLEEU</name>
<organism evidence="8 9">
    <name type="scientific">Olea europaea subsp. europaea</name>
    <dbReference type="NCBI Taxonomy" id="158383"/>
    <lineage>
        <taxon>Eukaryota</taxon>
        <taxon>Viridiplantae</taxon>
        <taxon>Streptophyta</taxon>
        <taxon>Embryophyta</taxon>
        <taxon>Tracheophyta</taxon>
        <taxon>Spermatophyta</taxon>
        <taxon>Magnoliopsida</taxon>
        <taxon>eudicotyledons</taxon>
        <taxon>Gunneridae</taxon>
        <taxon>Pentapetalae</taxon>
        <taxon>asterids</taxon>
        <taxon>lamiids</taxon>
        <taxon>Lamiales</taxon>
        <taxon>Oleaceae</taxon>
        <taxon>Oleeae</taxon>
        <taxon>Olea</taxon>
    </lineage>
</organism>
<dbReference type="Pfam" id="PF00134">
    <property type="entry name" value="Cyclin_N"/>
    <property type="match status" value="1"/>
</dbReference>
<keyword evidence="2" id="KW-0132">Cell division</keyword>
<dbReference type="CDD" id="cd20544">
    <property type="entry name" value="CYCLIN_AtCycD-like_rpt2"/>
    <property type="match status" value="1"/>
</dbReference>
<gene>
    <name evidence="8" type="ORF">OLEA9_A041385</name>
</gene>
<dbReference type="GO" id="GO:0051301">
    <property type="term" value="P:cell division"/>
    <property type="evidence" value="ECO:0007669"/>
    <property type="project" value="UniProtKB-KW"/>
</dbReference>
<proteinExistence type="inferred from homology"/>
<keyword evidence="4" id="KW-0131">Cell cycle</keyword>
<dbReference type="FunFam" id="1.10.472.10:FF:000069">
    <property type="entry name" value="Cyclin-D5-1"/>
    <property type="match status" value="1"/>
</dbReference>
<dbReference type="EMBL" id="CACTIH010000270">
    <property type="protein sequence ID" value="CAA2958484.1"/>
    <property type="molecule type" value="Genomic_DNA"/>
</dbReference>
<keyword evidence="9" id="KW-1185">Reference proteome</keyword>